<dbReference type="PANTHER" id="PTHR37839:SF1">
    <property type="entry name" value="NA(+)-TRANSLOCATING NADH-QUINONE REDUCTASE SUBUNIT A"/>
    <property type="match status" value="1"/>
</dbReference>
<evidence type="ECO:0000256" key="4">
    <source>
        <dbReference type="ARBA" id="ARBA00023053"/>
    </source>
</evidence>
<dbReference type="GO" id="GO:0006814">
    <property type="term" value="P:sodium ion transport"/>
    <property type="evidence" value="ECO:0007669"/>
    <property type="project" value="UniProtKB-UniRule"/>
</dbReference>
<dbReference type="EMBL" id="CP014227">
    <property type="protein sequence ID" value="AMD85233.1"/>
    <property type="molecule type" value="Genomic_DNA"/>
</dbReference>
<dbReference type="GO" id="GO:0016655">
    <property type="term" value="F:oxidoreductase activity, acting on NAD(P)H, quinone or similar compound as acceptor"/>
    <property type="evidence" value="ECO:0007669"/>
    <property type="project" value="UniProtKB-UniRule"/>
</dbReference>
<proteinExistence type="inferred from homology"/>
<dbReference type="Pfam" id="PF05896">
    <property type="entry name" value="NQRA_N"/>
    <property type="match status" value="1"/>
</dbReference>
<dbReference type="Proteomes" id="UP000065822">
    <property type="component" value="Chromosome"/>
</dbReference>
<dbReference type="EC" id="7.2.1.1" evidence="8"/>
<dbReference type="InterPro" id="IPR056148">
    <property type="entry name" value="NQRA_2nd"/>
</dbReference>
<dbReference type="AlphaFoldDB" id="A0AAX2GY07"/>
<evidence type="ECO:0000256" key="2">
    <source>
        <dbReference type="ARBA" id="ARBA00022967"/>
    </source>
</evidence>
<dbReference type="Pfam" id="PF24836">
    <property type="entry name" value="NQRA_2nd"/>
    <property type="match status" value="1"/>
</dbReference>
<evidence type="ECO:0000256" key="8">
    <source>
        <dbReference type="HAMAP-Rule" id="MF_00425"/>
    </source>
</evidence>
<evidence type="ECO:0000259" key="11">
    <source>
        <dbReference type="Pfam" id="PF24836"/>
    </source>
</evidence>
<feature type="domain" description="NqrA second alpha/beta" evidence="11">
    <location>
        <begin position="115"/>
        <end position="259"/>
    </location>
</feature>
<comment type="similarity">
    <text evidence="8">Belongs to the NqrA family.</text>
</comment>
<evidence type="ECO:0000256" key="5">
    <source>
        <dbReference type="ARBA" id="ARBA00023065"/>
    </source>
</evidence>
<dbReference type="PANTHER" id="PTHR37839">
    <property type="entry name" value="NA(+)-TRANSLOCATING NADH-QUINONE REDUCTASE SUBUNIT A"/>
    <property type="match status" value="1"/>
</dbReference>
<comment type="subunit">
    <text evidence="8">Composed of six subunits; NqrA, NqrB, NqrC, NqrD, NqrE and NqrF.</text>
</comment>
<feature type="domain" description="Na(+)-translocating NADH-quinone reductase subunit A C-terminal" evidence="10">
    <location>
        <begin position="264"/>
        <end position="311"/>
    </location>
</feature>
<evidence type="ECO:0000259" key="10">
    <source>
        <dbReference type="Pfam" id="PF11973"/>
    </source>
</evidence>
<keyword evidence="3 8" id="KW-0520">NAD</keyword>
<gene>
    <name evidence="8 13" type="primary">nqrA</name>
    <name evidence="12" type="ORF">AXF12_06740</name>
    <name evidence="13" type="ORF">SAMEA44541418_00358</name>
</gene>
<evidence type="ECO:0000256" key="6">
    <source>
        <dbReference type="ARBA" id="ARBA00023075"/>
    </source>
</evidence>
<dbReference type="EMBL" id="LT906449">
    <property type="protein sequence ID" value="SNV03985.1"/>
    <property type="molecule type" value="Genomic_DNA"/>
</dbReference>
<dbReference type="InterPro" id="IPR022615">
    <property type="entry name" value="NqrA_C_domain"/>
</dbReference>
<keyword evidence="13" id="KW-0560">Oxidoreductase</keyword>
<evidence type="ECO:0000256" key="3">
    <source>
        <dbReference type="ARBA" id="ARBA00023027"/>
    </source>
</evidence>
<dbReference type="InterPro" id="IPR056147">
    <property type="entry name" value="NQRA_N"/>
</dbReference>
<comment type="function">
    <text evidence="8">NQR complex catalyzes the reduction of ubiquinone-1 to ubiquinol by two successive reactions, coupled with the transport of Na(+) ions from the cytoplasm to the periplasm. NqrA to NqrE are probably involved in the second step, the conversion of ubisemiquinone to ubiquinol.</text>
</comment>
<dbReference type="HAMAP" id="MF_00425">
    <property type="entry name" value="NqrA"/>
    <property type="match status" value="1"/>
</dbReference>
<organism evidence="13 15">
    <name type="scientific">Capnocytophaga haemolytica</name>
    <dbReference type="NCBI Taxonomy" id="45243"/>
    <lineage>
        <taxon>Bacteria</taxon>
        <taxon>Pseudomonadati</taxon>
        <taxon>Bacteroidota</taxon>
        <taxon>Flavobacteriia</taxon>
        <taxon>Flavobacteriales</taxon>
        <taxon>Flavobacteriaceae</taxon>
        <taxon>Capnocytophaga</taxon>
    </lineage>
</organism>
<keyword evidence="4 8" id="KW-0915">Sodium</keyword>
<protein>
    <recommendedName>
        <fullName evidence="8">Na(+)-translocating NADH-quinone reductase subunit A</fullName>
        <shortName evidence="8">Na(+)-NQR subunit A</shortName>
        <shortName evidence="8">Na(+)-translocating NQR subunit A</shortName>
        <ecNumber evidence="8">7.2.1.1</ecNumber>
    </recommendedName>
    <alternativeName>
        <fullName evidence="8">NQR complex subunit A</fullName>
    </alternativeName>
    <alternativeName>
        <fullName evidence="8">NQR-1 subunit A</fullName>
    </alternativeName>
</protein>
<dbReference type="Proteomes" id="UP000215539">
    <property type="component" value="Chromosome 1"/>
</dbReference>
<keyword evidence="14" id="KW-1185">Reference proteome</keyword>
<accession>A0AAX2GY07</accession>
<dbReference type="NCBIfam" id="TIGR01936">
    <property type="entry name" value="nqrA"/>
    <property type="match status" value="1"/>
</dbReference>
<keyword evidence="6 8" id="KW-0830">Ubiquinone</keyword>
<feature type="domain" description="NqrA N-terminal barrel-sandwich hybrid" evidence="9">
    <location>
        <begin position="5"/>
        <end position="96"/>
    </location>
</feature>
<keyword evidence="2 8" id="KW-1278">Translocase</keyword>
<evidence type="ECO:0000313" key="14">
    <source>
        <dbReference type="Proteomes" id="UP000065822"/>
    </source>
</evidence>
<dbReference type="NCBIfam" id="NF003761">
    <property type="entry name" value="PRK05352.1-4"/>
    <property type="match status" value="1"/>
</dbReference>
<keyword evidence="1 8" id="KW-0813">Transport</keyword>
<sequence>MSNDIRIRKGFDIQLEGEADKTTQQLPLSKLYGIKPSDFHRIIPKLLKREGSEVKAGEALFFSKSDERVLFPSPVSGTIKEIVRGERRKILEIRIEPSATQEFADFGKVNVEDINAEALKAHLLASGCWPLIKQRPYDVIAAVDAAPKAVFISACKTNPLAPDYDYVLKGKEKELQTAVTALGKLTTGKVHVSVFKDSSLSPFRNLSGIVLHNVSGPHPAGNVSTQIAKIDPINKGEVVWVVTPQDLLVIGELLLTGKLNLRRTVALTGSEFKTPKYATMIAGASLDVLAGELKEGNNRLISGDVLTGTKANGDFLGFYDDQLTAIPEGDDYDLFGWLKPVSNKLSLTRALTFSWLNSKKKKYNLNTNTNGEERAFVVTGMYEEVFPLDIYPMQLLKACLYKDLDELENLGAYEVAPEDFALTEFFCVSKQPHQQIIRDGLDLMIEELS</sequence>
<dbReference type="Pfam" id="PF11973">
    <property type="entry name" value="NQRA_SLBB"/>
    <property type="match status" value="1"/>
</dbReference>
<reference evidence="12 14" key="1">
    <citation type="submission" date="2016-02" db="EMBL/GenBank/DDBJ databases">
        <authorList>
            <person name="Holder M.E."/>
            <person name="Ajami N.J."/>
            <person name="Petrosino J.F."/>
        </authorList>
    </citation>
    <scope>NUCLEOTIDE SEQUENCE [LARGE SCALE GENOMIC DNA]</scope>
    <source>
        <strain evidence="12 14">CCUG 32990</strain>
    </source>
</reference>
<evidence type="ECO:0000313" key="13">
    <source>
        <dbReference type="EMBL" id="SNV03985.1"/>
    </source>
</evidence>
<comment type="catalytic activity">
    <reaction evidence="8">
        <text>a ubiquinone + n Na(+)(in) + NADH + H(+) = a ubiquinol + n Na(+)(out) + NAD(+)</text>
        <dbReference type="Rhea" id="RHEA:47748"/>
        <dbReference type="Rhea" id="RHEA-COMP:9565"/>
        <dbReference type="Rhea" id="RHEA-COMP:9566"/>
        <dbReference type="ChEBI" id="CHEBI:15378"/>
        <dbReference type="ChEBI" id="CHEBI:16389"/>
        <dbReference type="ChEBI" id="CHEBI:17976"/>
        <dbReference type="ChEBI" id="CHEBI:29101"/>
        <dbReference type="ChEBI" id="CHEBI:57540"/>
        <dbReference type="ChEBI" id="CHEBI:57945"/>
        <dbReference type="EC" id="7.2.1.1"/>
    </reaction>
</comment>
<name>A0AAX2GY07_9FLAO</name>
<keyword evidence="5 8" id="KW-0406">Ion transport</keyword>
<dbReference type="InterPro" id="IPR008703">
    <property type="entry name" value="NqrA"/>
</dbReference>
<dbReference type="RefSeq" id="WP_066429437.1">
    <property type="nucleotide sequence ID" value="NZ_CP014227.1"/>
</dbReference>
<evidence type="ECO:0000256" key="7">
    <source>
        <dbReference type="ARBA" id="ARBA00023201"/>
    </source>
</evidence>
<reference evidence="13 15" key="2">
    <citation type="submission" date="2017-06" db="EMBL/GenBank/DDBJ databases">
        <authorList>
            <consortium name="Pathogen Informatics"/>
        </authorList>
    </citation>
    <scope>NUCLEOTIDE SEQUENCE [LARGE SCALE GENOMIC DNA]</scope>
    <source>
        <strain evidence="13 15">NCTC12947</strain>
    </source>
</reference>
<evidence type="ECO:0000313" key="15">
    <source>
        <dbReference type="Proteomes" id="UP000215539"/>
    </source>
</evidence>
<evidence type="ECO:0000259" key="9">
    <source>
        <dbReference type="Pfam" id="PF05896"/>
    </source>
</evidence>
<evidence type="ECO:0000313" key="12">
    <source>
        <dbReference type="EMBL" id="AMD85233.1"/>
    </source>
</evidence>
<evidence type="ECO:0000256" key="1">
    <source>
        <dbReference type="ARBA" id="ARBA00022448"/>
    </source>
</evidence>
<keyword evidence="7 8" id="KW-0739">Sodium transport</keyword>
<dbReference type="KEGG" id="chg:AXF12_06740"/>